<keyword evidence="2" id="KW-1185">Reference proteome</keyword>
<accession>U7DA17</accession>
<evidence type="ECO:0000313" key="2">
    <source>
        <dbReference type="Proteomes" id="UP000017148"/>
    </source>
</evidence>
<proteinExistence type="predicted"/>
<reference evidence="1 2" key="1">
    <citation type="journal article" date="2013" name="Environ. Microbiol.">
        <title>Genome analysis of Chitinivibrio alkaliphilus gen. nov., sp. nov., a novel extremely haloalkaliphilic anaerobic chitinolytic bacterium from the candidate phylum Termite Group 3.</title>
        <authorList>
            <person name="Sorokin D.Y."/>
            <person name="Gumerov V.M."/>
            <person name="Rakitin A.L."/>
            <person name="Beletsky A.V."/>
            <person name="Damste J.S."/>
            <person name="Muyzer G."/>
            <person name="Mardanov A.V."/>
            <person name="Ravin N.V."/>
        </authorList>
    </citation>
    <scope>NUCLEOTIDE SEQUENCE [LARGE SCALE GENOMIC DNA]</scope>
    <source>
        <strain evidence="1 2">ACht1</strain>
    </source>
</reference>
<sequence>MQCHINGTSVEVEPGTTLLSILTARELLPESVVIERNGTIVGRDRFDEVVVVDKDTIEILSFVGGG</sequence>
<dbReference type="InterPro" id="IPR010035">
    <property type="entry name" value="Thi_S"/>
</dbReference>
<evidence type="ECO:0000313" key="1">
    <source>
        <dbReference type="EMBL" id="ERP39254.1"/>
    </source>
</evidence>
<dbReference type="eggNOG" id="COG2104">
    <property type="taxonomic scope" value="Bacteria"/>
</dbReference>
<comment type="caution">
    <text evidence="1">The sequence shown here is derived from an EMBL/GenBank/DDBJ whole genome shotgun (WGS) entry which is preliminary data.</text>
</comment>
<dbReference type="PANTHER" id="PTHR34472:SF1">
    <property type="entry name" value="SULFUR CARRIER PROTEIN THIS"/>
    <property type="match status" value="1"/>
</dbReference>
<dbReference type="EMBL" id="ASJR01000001">
    <property type="protein sequence ID" value="ERP39254.1"/>
    <property type="molecule type" value="Genomic_DNA"/>
</dbReference>
<dbReference type="RefSeq" id="WP_022635614.1">
    <property type="nucleotide sequence ID" value="NZ_ASJR01000001.1"/>
</dbReference>
<dbReference type="STRING" id="1313304.CALK_0045"/>
<dbReference type="InterPro" id="IPR003749">
    <property type="entry name" value="ThiS/MoaD-like"/>
</dbReference>
<organism evidence="1 2">
    <name type="scientific">Chitinivibrio alkaliphilus ACht1</name>
    <dbReference type="NCBI Taxonomy" id="1313304"/>
    <lineage>
        <taxon>Bacteria</taxon>
        <taxon>Pseudomonadati</taxon>
        <taxon>Fibrobacterota</taxon>
        <taxon>Chitinivibrionia</taxon>
        <taxon>Chitinivibrionales</taxon>
        <taxon>Chitinivibrionaceae</taxon>
        <taxon>Chitinivibrio</taxon>
    </lineage>
</organism>
<dbReference type="NCBIfam" id="TIGR01683">
    <property type="entry name" value="thiS"/>
    <property type="match status" value="1"/>
</dbReference>
<gene>
    <name evidence="1" type="ORF">CALK_0045</name>
</gene>
<dbReference type="Gene3D" id="3.10.20.30">
    <property type="match status" value="1"/>
</dbReference>
<dbReference type="PANTHER" id="PTHR34472">
    <property type="entry name" value="SULFUR CARRIER PROTEIN THIS"/>
    <property type="match status" value="1"/>
</dbReference>
<dbReference type="InterPro" id="IPR012675">
    <property type="entry name" value="Beta-grasp_dom_sf"/>
</dbReference>
<protein>
    <submittedName>
        <fullName evidence="1">Thiamine biosynthesis protein ThiS (ThiaminS)</fullName>
    </submittedName>
</protein>
<dbReference type="CDD" id="cd00565">
    <property type="entry name" value="Ubl_ThiS"/>
    <property type="match status" value="1"/>
</dbReference>
<dbReference type="Proteomes" id="UP000017148">
    <property type="component" value="Unassembled WGS sequence"/>
</dbReference>
<dbReference type="SUPFAM" id="SSF54285">
    <property type="entry name" value="MoaD/ThiS"/>
    <property type="match status" value="1"/>
</dbReference>
<dbReference type="OrthoDB" id="9810692at2"/>
<dbReference type="AlphaFoldDB" id="U7DA17"/>
<dbReference type="Pfam" id="PF02597">
    <property type="entry name" value="ThiS"/>
    <property type="match status" value="1"/>
</dbReference>
<name>U7DA17_9BACT</name>
<dbReference type="InterPro" id="IPR016155">
    <property type="entry name" value="Mopterin_synth/thiamin_S_b"/>
</dbReference>